<gene>
    <name evidence="7" type="ORF">DXD03_23750</name>
</gene>
<evidence type="ECO:0000313" key="7">
    <source>
        <dbReference type="EMBL" id="RGK54664.1"/>
    </source>
</evidence>
<evidence type="ECO:0000256" key="1">
    <source>
        <dbReference type="ARBA" id="ARBA00010075"/>
    </source>
</evidence>
<proteinExistence type="inferred from homology"/>
<dbReference type="GO" id="GO:0006313">
    <property type="term" value="P:DNA transposition"/>
    <property type="evidence" value="ECO:0007669"/>
    <property type="project" value="InterPro"/>
</dbReference>
<dbReference type="SUPFAM" id="SSF53098">
    <property type="entry name" value="Ribonuclease H-like"/>
    <property type="match status" value="1"/>
</dbReference>
<dbReference type="InterPro" id="IPR012337">
    <property type="entry name" value="RNaseH-like_sf"/>
</dbReference>
<dbReference type="PANTHER" id="PTHR33258:SF1">
    <property type="entry name" value="TRANSPOSASE INSL FOR INSERTION SEQUENCE ELEMENT IS186A-RELATED"/>
    <property type="match status" value="1"/>
</dbReference>
<evidence type="ECO:0000313" key="8">
    <source>
        <dbReference type="Proteomes" id="UP000261210"/>
    </source>
</evidence>
<organism evidence="7 8">
    <name type="scientific">Bacteroides xylanisolvens</name>
    <dbReference type="NCBI Taxonomy" id="371601"/>
    <lineage>
        <taxon>Bacteria</taxon>
        <taxon>Pseudomonadati</taxon>
        <taxon>Bacteroidota</taxon>
        <taxon>Bacteroidia</taxon>
        <taxon>Bacteroidales</taxon>
        <taxon>Bacteroidaceae</taxon>
        <taxon>Bacteroides</taxon>
    </lineage>
</organism>
<dbReference type="GO" id="GO:0003677">
    <property type="term" value="F:DNA binding"/>
    <property type="evidence" value="ECO:0007669"/>
    <property type="project" value="UniProtKB-KW"/>
</dbReference>
<dbReference type="Proteomes" id="UP000261210">
    <property type="component" value="Unassembled WGS sequence"/>
</dbReference>
<feature type="domain" description="Transposase IS4-like" evidence="5">
    <location>
        <begin position="121"/>
        <end position="331"/>
    </location>
</feature>
<comment type="caution">
    <text evidence="7">The sequence shown here is derived from an EMBL/GenBank/DDBJ whole genome shotgun (WGS) entry which is preliminary data.</text>
</comment>
<keyword evidence="4" id="KW-0233">DNA recombination</keyword>
<keyword evidence="3" id="KW-0238">DNA-binding</keyword>
<dbReference type="Pfam" id="PF14294">
    <property type="entry name" value="DUF4372"/>
    <property type="match status" value="1"/>
</dbReference>
<evidence type="ECO:0000259" key="5">
    <source>
        <dbReference type="Pfam" id="PF01609"/>
    </source>
</evidence>
<evidence type="ECO:0000259" key="6">
    <source>
        <dbReference type="Pfam" id="PF14294"/>
    </source>
</evidence>
<dbReference type="Gene3D" id="3.90.350.10">
    <property type="entry name" value="Transposase Inhibitor Protein From Tn5, Chain A, domain 1"/>
    <property type="match status" value="1"/>
</dbReference>
<dbReference type="InterPro" id="IPR047952">
    <property type="entry name" value="Transpos_IS4"/>
</dbReference>
<protein>
    <submittedName>
        <fullName evidence="7">IS4 family transposase</fullName>
    </submittedName>
</protein>
<keyword evidence="2" id="KW-0815">Transposition</keyword>
<dbReference type="EMBL" id="QSQU01000074">
    <property type="protein sequence ID" value="RGK54664.1"/>
    <property type="molecule type" value="Genomic_DNA"/>
</dbReference>
<dbReference type="NCBIfam" id="NF033592">
    <property type="entry name" value="transpos_IS4_1"/>
    <property type="match status" value="1"/>
</dbReference>
<evidence type="ECO:0000256" key="2">
    <source>
        <dbReference type="ARBA" id="ARBA00022578"/>
    </source>
</evidence>
<dbReference type="RefSeq" id="WP_070752435.1">
    <property type="nucleotide sequence ID" value="NZ_JAQEUI010000003.1"/>
</dbReference>
<comment type="similarity">
    <text evidence="1">Belongs to the transposase 11 family.</text>
</comment>
<evidence type="ECO:0000256" key="4">
    <source>
        <dbReference type="ARBA" id="ARBA00023172"/>
    </source>
</evidence>
<dbReference type="PANTHER" id="PTHR33258">
    <property type="entry name" value="TRANSPOSASE INSL FOR INSERTION SEQUENCE ELEMENT IS186A-RELATED"/>
    <property type="match status" value="1"/>
</dbReference>
<dbReference type="GO" id="GO:0004803">
    <property type="term" value="F:transposase activity"/>
    <property type="evidence" value="ECO:0007669"/>
    <property type="project" value="InterPro"/>
</dbReference>
<accession>A0A3E4MYP8</accession>
<dbReference type="InterPro" id="IPR002559">
    <property type="entry name" value="Transposase_11"/>
</dbReference>
<sequence length="387" mass="45919">MNKDKYVFAQLVEFLDNNKFRHLVDKYDGNRYVKNFTCWNQLMALMFGQLCNRESLRDVVVALETHQSKCYHLGMGRNPIAKTTFATANQNRDYRIFEDFAFFMMEQARKKRATDIFKLKGNVYAFDSTTIPLCLSVFWWAKFRKKKGGVKAHVLYDLESQVSAFFHITTASVHDSKAMKEIPYESGSYYVFDRGYNAFKELYKICLNESYFVVRAKKNLQYKCTKWKRRLPKNVLSDSVIELTDVNTQKKFPERLRLVRFHDDEQDRDFAFLTNAFHLTALEIANLYKNRWQIELFFKWLKQHLKIKKFWGTTENAVRIQICSAIITYCLVAIVQHDMRLKRSTYEVLQILSISLTDKTPLRDLFEKTNFNDVKELDYPLLEGLFD</sequence>
<feature type="domain" description="DUF4372" evidence="6">
    <location>
        <begin position="5"/>
        <end position="75"/>
    </location>
</feature>
<dbReference type="Pfam" id="PF01609">
    <property type="entry name" value="DDE_Tnp_1"/>
    <property type="match status" value="1"/>
</dbReference>
<evidence type="ECO:0000256" key="3">
    <source>
        <dbReference type="ARBA" id="ARBA00023125"/>
    </source>
</evidence>
<dbReference type="AlphaFoldDB" id="A0A3E4MYP8"/>
<name>A0A3E4MYP8_9BACE</name>
<reference evidence="7 8" key="1">
    <citation type="submission" date="2018-08" db="EMBL/GenBank/DDBJ databases">
        <title>A genome reference for cultivated species of the human gut microbiota.</title>
        <authorList>
            <person name="Zou Y."/>
            <person name="Xue W."/>
            <person name="Luo G."/>
        </authorList>
    </citation>
    <scope>NUCLEOTIDE SEQUENCE [LARGE SCALE GENOMIC DNA]</scope>
    <source>
        <strain evidence="7 8">TF10-34</strain>
    </source>
</reference>
<dbReference type="InterPro" id="IPR025399">
    <property type="entry name" value="DUF4372"/>
</dbReference>